<evidence type="ECO:0000256" key="14">
    <source>
        <dbReference type="ARBA" id="ARBA00043691"/>
    </source>
</evidence>
<evidence type="ECO:0000256" key="13">
    <source>
        <dbReference type="ARBA" id="ARBA00043671"/>
    </source>
</evidence>
<evidence type="ECO:0000256" key="10">
    <source>
        <dbReference type="ARBA" id="ARBA00023180"/>
    </source>
</evidence>
<dbReference type="AlphaFoldDB" id="A0A9N9RNR1"/>
<keyword evidence="6" id="KW-1003">Cell membrane</keyword>
<dbReference type="Gene3D" id="3.40.50.1240">
    <property type="entry name" value="Phosphoglycerate mutase-like"/>
    <property type="match status" value="1"/>
</dbReference>
<keyword evidence="9" id="KW-0472">Membrane</keyword>
<keyword evidence="8" id="KW-0378">Hydrolase</keyword>
<keyword evidence="7 17" id="KW-0732">Signal</keyword>
<evidence type="ECO:0000256" key="9">
    <source>
        <dbReference type="ARBA" id="ARBA00023136"/>
    </source>
</evidence>
<evidence type="ECO:0000256" key="2">
    <source>
        <dbReference type="ARBA" id="ARBA00008422"/>
    </source>
</evidence>
<gene>
    <name evidence="18" type="ORF">CHIRRI_LOCUS4778</name>
</gene>
<evidence type="ECO:0000256" key="6">
    <source>
        <dbReference type="ARBA" id="ARBA00022475"/>
    </source>
</evidence>
<evidence type="ECO:0000256" key="16">
    <source>
        <dbReference type="PIRSR" id="PIRSR000894-2"/>
    </source>
</evidence>
<evidence type="ECO:0000313" key="19">
    <source>
        <dbReference type="Proteomes" id="UP001153620"/>
    </source>
</evidence>
<reference evidence="18" key="1">
    <citation type="submission" date="2022-01" db="EMBL/GenBank/DDBJ databases">
        <authorList>
            <person name="King R."/>
        </authorList>
    </citation>
    <scope>NUCLEOTIDE SEQUENCE</scope>
</reference>
<comment type="similarity">
    <text evidence="2">Belongs to the histidine acid phosphatase family. MINPP1 subfamily.</text>
</comment>
<dbReference type="EC" id="3.1.3.80" evidence="3"/>
<evidence type="ECO:0000256" key="11">
    <source>
        <dbReference type="ARBA" id="ARBA00031642"/>
    </source>
</evidence>
<comment type="catalytic activity">
    <reaction evidence="12">
        <text>1D-myo-inositol 1,2,5,6-tetrakisphosphate + H2O = 1D-myo-inositol 1,2,6-trisphosphate + phosphate</text>
        <dbReference type="Rhea" id="RHEA:77119"/>
        <dbReference type="ChEBI" id="CHEBI:15377"/>
        <dbReference type="ChEBI" id="CHEBI:43474"/>
        <dbReference type="ChEBI" id="CHEBI:195535"/>
        <dbReference type="ChEBI" id="CHEBI:195537"/>
        <dbReference type="EC" id="3.1.3.62"/>
    </reaction>
    <physiologicalReaction direction="left-to-right" evidence="12">
        <dbReference type="Rhea" id="RHEA:77120"/>
    </physiologicalReaction>
</comment>
<dbReference type="InterPro" id="IPR016274">
    <property type="entry name" value="Histidine_acid_Pase_euk"/>
</dbReference>
<keyword evidence="10" id="KW-0325">Glycoprotein</keyword>
<dbReference type="SUPFAM" id="SSF53254">
    <property type="entry name" value="Phosphoglycerate mutase-like"/>
    <property type="match status" value="1"/>
</dbReference>
<accession>A0A9N9RNR1</accession>
<dbReference type="EMBL" id="OU895878">
    <property type="protein sequence ID" value="CAG9801858.1"/>
    <property type="molecule type" value="Genomic_DNA"/>
</dbReference>
<feature type="disulfide bond" evidence="16">
    <location>
        <begin position="61"/>
        <end position="396"/>
    </location>
</feature>
<evidence type="ECO:0000256" key="8">
    <source>
        <dbReference type="ARBA" id="ARBA00022801"/>
    </source>
</evidence>
<evidence type="ECO:0000256" key="17">
    <source>
        <dbReference type="SAM" id="SignalP"/>
    </source>
</evidence>
<keyword evidence="19" id="KW-1185">Reference proteome</keyword>
<evidence type="ECO:0000256" key="3">
    <source>
        <dbReference type="ARBA" id="ARBA00012976"/>
    </source>
</evidence>
<dbReference type="OrthoDB" id="6509975at2759"/>
<dbReference type="GO" id="GO:0052745">
    <property type="term" value="F:inositol phosphate phosphatase activity"/>
    <property type="evidence" value="ECO:0007669"/>
    <property type="project" value="TreeGrafter"/>
</dbReference>
<comment type="catalytic activity">
    <reaction evidence="13">
        <text>1D-myo-inositol 1,2,4,5,6-pentakisphosphate + H2O = 1D-myo-inositol 1,2,5,6-tetrakisphosphate + phosphate</text>
        <dbReference type="Rhea" id="RHEA:77115"/>
        <dbReference type="ChEBI" id="CHEBI:15377"/>
        <dbReference type="ChEBI" id="CHEBI:43474"/>
        <dbReference type="ChEBI" id="CHEBI:57798"/>
        <dbReference type="ChEBI" id="CHEBI:195535"/>
        <dbReference type="EC" id="3.1.3.62"/>
    </reaction>
    <physiologicalReaction direction="left-to-right" evidence="13">
        <dbReference type="Rhea" id="RHEA:77116"/>
    </physiologicalReaction>
</comment>
<dbReference type="GO" id="GO:0034417">
    <property type="term" value="F:bisphosphoglycerate 3-phosphatase activity"/>
    <property type="evidence" value="ECO:0007669"/>
    <property type="project" value="UniProtKB-EC"/>
</dbReference>
<evidence type="ECO:0000256" key="1">
    <source>
        <dbReference type="ARBA" id="ARBA00004236"/>
    </source>
</evidence>
<reference evidence="18" key="2">
    <citation type="submission" date="2022-10" db="EMBL/GenBank/DDBJ databases">
        <authorList>
            <consortium name="ENA_rothamsted_submissions"/>
            <consortium name="culmorum"/>
            <person name="King R."/>
        </authorList>
    </citation>
    <scope>NUCLEOTIDE SEQUENCE</scope>
</reference>
<dbReference type="PANTHER" id="PTHR20963">
    <property type="entry name" value="MULTIPLE INOSITOL POLYPHOSPHATE PHOSPHATASE-RELATED"/>
    <property type="match status" value="1"/>
</dbReference>
<dbReference type="InterPro" id="IPR000560">
    <property type="entry name" value="His_Pase_clade-2"/>
</dbReference>
<name>A0A9N9RNR1_9DIPT</name>
<dbReference type="PANTHER" id="PTHR20963:SF8">
    <property type="entry name" value="MULTIPLE INOSITOL POLYPHOSPHATE PHOSPHATASE 1"/>
    <property type="match status" value="1"/>
</dbReference>
<comment type="catalytic activity">
    <reaction evidence="15">
        <text>(2R)-2,3-bisphosphoglycerate + H2O = (2R)-2-phosphoglycerate + phosphate</text>
        <dbReference type="Rhea" id="RHEA:27381"/>
        <dbReference type="ChEBI" id="CHEBI:15377"/>
        <dbReference type="ChEBI" id="CHEBI:43474"/>
        <dbReference type="ChEBI" id="CHEBI:58248"/>
        <dbReference type="ChEBI" id="CHEBI:58289"/>
        <dbReference type="EC" id="3.1.3.80"/>
    </reaction>
    <physiologicalReaction direction="left-to-right" evidence="15">
        <dbReference type="Rhea" id="RHEA:27382"/>
    </physiologicalReaction>
</comment>
<evidence type="ECO:0000313" key="18">
    <source>
        <dbReference type="EMBL" id="CAG9801858.1"/>
    </source>
</evidence>
<dbReference type="GO" id="GO:0003993">
    <property type="term" value="F:acid phosphatase activity"/>
    <property type="evidence" value="ECO:0007669"/>
    <property type="project" value="TreeGrafter"/>
</dbReference>
<evidence type="ECO:0000256" key="5">
    <source>
        <dbReference type="ARBA" id="ARBA00018097"/>
    </source>
</evidence>
<dbReference type="Pfam" id="PF00328">
    <property type="entry name" value="His_Phos_2"/>
    <property type="match status" value="1"/>
</dbReference>
<dbReference type="EC" id="3.1.3.62" evidence="4"/>
<dbReference type="PIRSF" id="PIRSF000894">
    <property type="entry name" value="Acid_phosphatase"/>
    <property type="match status" value="1"/>
</dbReference>
<feature type="disulfide bond" evidence="16">
    <location>
        <begin position="417"/>
        <end position="423"/>
    </location>
</feature>
<feature type="chain" id="PRO_5040230074" description="Multiple inositol polyphosphate phosphatase 1" evidence="17">
    <location>
        <begin position="19"/>
        <end position="448"/>
    </location>
</feature>
<sequence>MNNLIIALVLGLTAIVAAQTTHDPNYCYSFDSVRSQQARWADRTSNNDARGDSVNPNVSSCTPARFWLYMRHGDRLPSTNDINRMIPFSTTQYNNIINAYNQGRSFLCHPDFVTTNTWSWDPNITVSIEQFLTVSGWNMVRNIASRYQAAFPTILPRTYDRSRFIFRHTDRQRTQATVRAFSDGLFGENAYRNVVFTEPPTPDPLLRPHDNCPLYDTASNTEVERARWQNTAEFQTTLTQINDKLGLTGGQRLTARQTRTMWELCQFHQLWEPHIDAPFCGAISPFNNLRLEYFEDIDEYYTSGYGLNPVRLAENLNCPLMQDLLTFLTSNDPNDETVKIYSTHQTAFQLFLVSLGVFRDTTPITADNFAQQANRLWRTSVISPMATNIAVVRYNCASGGDDVLFLMNERPLVLPGCQSNGLCKVSHVVTLYSRFINANCDTLSCSAN</sequence>
<keyword evidence="16" id="KW-1015">Disulfide bond</keyword>
<evidence type="ECO:0000256" key="12">
    <source>
        <dbReference type="ARBA" id="ARBA00043668"/>
    </source>
</evidence>
<feature type="disulfide bond" evidence="16">
    <location>
        <begin position="265"/>
        <end position="280"/>
    </location>
</feature>
<proteinExistence type="inferred from homology"/>
<comment type="catalytic activity">
    <reaction evidence="14">
        <text>1D-myo-inositol hexakisphosphate + H2O = 1D-myo-inositol 1,2,4,5,6-pentakisphosphate + phosphate</text>
        <dbReference type="Rhea" id="RHEA:16989"/>
        <dbReference type="ChEBI" id="CHEBI:15377"/>
        <dbReference type="ChEBI" id="CHEBI:43474"/>
        <dbReference type="ChEBI" id="CHEBI:57798"/>
        <dbReference type="ChEBI" id="CHEBI:58130"/>
        <dbReference type="EC" id="3.1.3.62"/>
    </reaction>
    <physiologicalReaction direction="left-to-right" evidence="14">
        <dbReference type="Rhea" id="RHEA:16990"/>
    </physiologicalReaction>
</comment>
<evidence type="ECO:0000256" key="4">
    <source>
        <dbReference type="ARBA" id="ARBA00013040"/>
    </source>
</evidence>
<protein>
    <recommendedName>
        <fullName evidence="5">Multiple inositol polyphosphate phosphatase 1</fullName>
        <ecNumber evidence="4">3.1.3.62</ecNumber>
        <ecNumber evidence="3">3.1.3.80</ecNumber>
    </recommendedName>
    <alternativeName>
        <fullName evidence="11">2,3-bisphosphoglycerate 3-phosphatase</fullName>
    </alternativeName>
</protein>
<dbReference type="GO" id="GO:0005886">
    <property type="term" value="C:plasma membrane"/>
    <property type="evidence" value="ECO:0007669"/>
    <property type="project" value="UniProtKB-SubCell"/>
</dbReference>
<dbReference type="InterPro" id="IPR029033">
    <property type="entry name" value="His_PPase_superfam"/>
</dbReference>
<evidence type="ECO:0000256" key="15">
    <source>
        <dbReference type="ARBA" id="ARBA00043832"/>
    </source>
</evidence>
<comment type="subcellular location">
    <subcellularLocation>
        <location evidence="1">Cell membrane</location>
    </subcellularLocation>
</comment>
<dbReference type="CDD" id="cd07061">
    <property type="entry name" value="HP_HAP_like"/>
    <property type="match status" value="1"/>
</dbReference>
<evidence type="ECO:0000256" key="7">
    <source>
        <dbReference type="ARBA" id="ARBA00022729"/>
    </source>
</evidence>
<organism evidence="18 19">
    <name type="scientific">Chironomus riparius</name>
    <dbReference type="NCBI Taxonomy" id="315576"/>
    <lineage>
        <taxon>Eukaryota</taxon>
        <taxon>Metazoa</taxon>
        <taxon>Ecdysozoa</taxon>
        <taxon>Arthropoda</taxon>
        <taxon>Hexapoda</taxon>
        <taxon>Insecta</taxon>
        <taxon>Pterygota</taxon>
        <taxon>Neoptera</taxon>
        <taxon>Endopterygota</taxon>
        <taxon>Diptera</taxon>
        <taxon>Nematocera</taxon>
        <taxon>Chironomoidea</taxon>
        <taxon>Chironomidae</taxon>
        <taxon>Chironominae</taxon>
        <taxon>Chironomus</taxon>
    </lineage>
</organism>
<feature type="signal peptide" evidence="17">
    <location>
        <begin position="1"/>
        <end position="18"/>
    </location>
</feature>
<dbReference type="Proteomes" id="UP001153620">
    <property type="component" value="Chromosome 2"/>
</dbReference>